<sequence length="227" mass="24759">MFIDSYYLILIVPTLLFSLYAQFKVKSTFSKFSEIETRRRITGAQAAAILLKNNGLSNIEVNKVSGDLTDHYDPSKKVLRLSEPVFSKTSVSAVGVAAHETGHAIQDKLHYGPLVLRSTLVPVANIGSMAGPYLAMAGLIFGINILLNLGIIFFGVAVLFYLVTLPVEIDESRRALILLQQNAILSEEELQGAKKVLTAAALTYIASALTAVASLIRLILLAKDRRR</sequence>
<evidence type="ECO:0000313" key="2">
    <source>
        <dbReference type="EMBL" id="QEJ98952.1"/>
    </source>
</evidence>
<feature type="transmembrane region" description="Helical" evidence="1">
    <location>
        <begin position="133"/>
        <end position="163"/>
    </location>
</feature>
<keyword evidence="1" id="KW-0812">Transmembrane</keyword>
<keyword evidence="1" id="KW-0472">Membrane</keyword>
<organism evidence="2 3">
    <name type="scientific">Treponema phagedenis</name>
    <dbReference type="NCBI Taxonomy" id="162"/>
    <lineage>
        <taxon>Bacteria</taxon>
        <taxon>Pseudomonadati</taxon>
        <taxon>Spirochaetota</taxon>
        <taxon>Spirochaetia</taxon>
        <taxon>Spirochaetales</taxon>
        <taxon>Treponemataceae</taxon>
        <taxon>Treponema</taxon>
    </lineage>
</organism>
<dbReference type="PANTHER" id="PTHR36434">
    <property type="entry name" value="MEMBRANE PROTEASE YUGP-RELATED"/>
    <property type="match status" value="1"/>
</dbReference>
<dbReference type="RefSeq" id="WP_148879177.1">
    <property type="nucleotide sequence ID" value="NZ_CP042813.1"/>
</dbReference>
<dbReference type="PANTHER" id="PTHR36434:SF1">
    <property type="entry name" value="MEMBRANE PROTEASE YUGP-RELATED"/>
    <property type="match status" value="1"/>
</dbReference>
<accession>A0AAE6IX49</accession>
<dbReference type="InterPro" id="IPR007395">
    <property type="entry name" value="Zn_peptidase_2"/>
</dbReference>
<feature type="transmembrane region" description="Helical" evidence="1">
    <location>
        <begin position="6"/>
        <end position="23"/>
    </location>
</feature>
<dbReference type="EMBL" id="CP042817">
    <property type="protein sequence ID" value="QEJ98952.1"/>
    <property type="molecule type" value="Genomic_DNA"/>
</dbReference>
<dbReference type="Pfam" id="PF04298">
    <property type="entry name" value="Zn_peptidase_2"/>
    <property type="match status" value="1"/>
</dbReference>
<evidence type="ECO:0000256" key="1">
    <source>
        <dbReference type="SAM" id="Phobius"/>
    </source>
</evidence>
<feature type="transmembrane region" description="Helical" evidence="1">
    <location>
        <begin position="196"/>
        <end position="220"/>
    </location>
</feature>
<keyword evidence="1" id="KW-1133">Transmembrane helix</keyword>
<evidence type="ECO:0000313" key="3">
    <source>
        <dbReference type="Proteomes" id="UP000323594"/>
    </source>
</evidence>
<protein>
    <submittedName>
        <fullName evidence="2">Zinc metallopeptidase</fullName>
    </submittedName>
</protein>
<gene>
    <name evidence="2" type="ORF">FUT82_13775</name>
</gene>
<reference evidence="2 3" key="1">
    <citation type="submission" date="2019-08" db="EMBL/GenBank/DDBJ databases">
        <authorList>
            <person name="Kuhnert P."/>
        </authorList>
    </citation>
    <scope>NUCLEOTIDE SEQUENCE [LARGE SCALE GENOMIC DNA]</scope>
    <source>
        <strain evidence="2 3">B36.5</strain>
    </source>
</reference>
<dbReference type="AlphaFoldDB" id="A0AAE6IX49"/>
<proteinExistence type="predicted"/>
<dbReference type="Proteomes" id="UP000323594">
    <property type="component" value="Chromosome"/>
</dbReference>
<name>A0AAE6IX49_TREPH</name>